<sequence>MVILGLNMWVPAVEGAYGDPKEKAEREQLRAEGKLPPRRQMGICADAEAAREEDLEHIGLAAAQKKQQEKNPNPHPVNNPAVSVIYANLMRMHQRSRELAAKNGHPTITVPLPNPEELLPPR</sequence>
<feature type="compositionally biased region" description="Basic and acidic residues" evidence="1">
    <location>
        <begin position="19"/>
        <end position="35"/>
    </location>
</feature>
<proteinExistence type="predicted"/>
<accession>A0ABR4BNW3</accession>
<feature type="region of interest" description="Disordered" evidence="1">
    <location>
        <begin position="100"/>
        <end position="122"/>
    </location>
</feature>
<feature type="region of interest" description="Disordered" evidence="1">
    <location>
        <begin position="19"/>
        <end position="40"/>
    </location>
</feature>
<dbReference type="Proteomes" id="UP001590951">
    <property type="component" value="Unassembled WGS sequence"/>
</dbReference>
<reference evidence="3 4" key="1">
    <citation type="submission" date="2024-09" db="EMBL/GenBank/DDBJ databases">
        <title>Rethinking Asexuality: The Enigmatic Case of Functional Sexual Genes in Lepraria (Stereocaulaceae).</title>
        <authorList>
            <person name="Doellman M."/>
            <person name="Sun Y."/>
            <person name="Barcenas-Pena A."/>
            <person name="Lumbsch H.T."/>
            <person name="Grewe F."/>
        </authorList>
    </citation>
    <scope>NUCLEOTIDE SEQUENCE [LARGE SCALE GENOMIC DNA]</scope>
    <source>
        <strain evidence="3 4">Grewe 0041</strain>
    </source>
</reference>
<evidence type="ECO:0000313" key="3">
    <source>
        <dbReference type="EMBL" id="KAL2059499.1"/>
    </source>
</evidence>
<evidence type="ECO:0000256" key="2">
    <source>
        <dbReference type="SAM" id="SignalP"/>
    </source>
</evidence>
<feature type="signal peptide" evidence="2">
    <location>
        <begin position="1"/>
        <end position="15"/>
    </location>
</feature>
<keyword evidence="4" id="KW-1185">Reference proteome</keyword>
<gene>
    <name evidence="3" type="ORF">ABVK25_000792</name>
</gene>
<feature type="compositionally biased region" description="Pro residues" evidence="1">
    <location>
        <begin position="112"/>
        <end position="122"/>
    </location>
</feature>
<evidence type="ECO:0000256" key="1">
    <source>
        <dbReference type="SAM" id="MobiDB-lite"/>
    </source>
</evidence>
<comment type="caution">
    <text evidence="3">The sequence shown here is derived from an EMBL/GenBank/DDBJ whole genome shotgun (WGS) entry which is preliminary data.</text>
</comment>
<evidence type="ECO:0000313" key="4">
    <source>
        <dbReference type="Proteomes" id="UP001590951"/>
    </source>
</evidence>
<organism evidence="3 4">
    <name type="scientific">Lepraria finkii</name>
    <dbReference type="NCBI Taxonomy" id="1340010"/>
    <lineage>
        <taxon>Eukaryota</taxon>
        <taxon>Fungi</taxon>
        <taxon>Dikarya</taxon>
        <taxon>Ascomycota</taxon>
        <taxon>Pezizomycotina</taxon>
        <taxon>Lecanoromycetes</taxon>
        <taxon>OSLEUM clade</taxon>
        <taxon>Lecanoromycetidae</taxon>
        <taxon>Lecanorales</taxon>
        <taxon>Lecanorineae</taxon>
        <taxon>Stereocaulaceae</taxon>
        <taxon>Lepraria</taxon>
    </lineage>
</organism>
<dbReference type="EMBL" id="JBHFEH010000001">
    <property type="protein sequence ID" value="KAL2059499.1"/>
    <property type="molecule type" value="Genomic_DNA"/>
</dbReference>
<name>A0ABR4BNW3_9LECA</name>
<protein>
    <submittedName>
        <fullName evidence="3">Uncharacterized protein</fullName>
    </submittedName>
</protein>
<feature type="chain" id="PRO_5045126167" evidence="2">
    <location>
        <begin position="16"/>
        <end position="122"/>
    </location>
</feature>
<keyword evidence="2" id="KW-0732">Signal</keyword>